<proteinExistence type="predicted"/>
<comment type="caution">
    <text evidence="2">The sequence shown here is derived from an EMBL/GenBank/DDBJ whole genome shotgun (WGS) entry which is preliminary data.</text>
</comment>
<dbReference type="EMBL" id="SRLO01000132">
    <property type="protein sequence ID" value="TNN72868.1"/>
    <property type="molecule type" value="Genomic_DNA"/>
</dbReference>
<evidence type="ECO:0000256" key="1">
    <source>
        <dbReference type="SAM" id="MobiDB-lite"/>
    </source>
</evidence>
<evidence type="ECO:0000313" key="3">
    <source>
        <dbReference type="Proteomes" id="UP000314294"/>
    </source>
</evidence>
<feature type="region of interest" description="Disordered" evidence="1">
    <location>
        <begin position="1"/>
        <end position="49"/>
    </location>
</feature>
<keyword evidence="3" id="KW-1185">Reference proteome</keyword>
<organism evidence="2 3">
    <name type="scientific">Liparis tanakae</name>
    <name type="common">Tanaka's snailfish</name>
    <dbReference type="NCBI Taxonomy" id="230148"/>
    <lineage>
        <taxon>Eukaryota</taxon>
        <taxon>Metazoa</taxon>
        <taxon>Chordata</taxon>
        <taxon>Craniata</taxon>
        <taxon>Vertebrata</taxon>
        <taxon>Euteleostomi</taxon>
        <taxon>Actinopterygii</taxon>
        <taxon>Neopterygii</taxon>
        <taxon>Teleostei</taxon>
        <taxon>Neoteleostei</taxon>
        <taxon>Acanthomorphata</taxon>
        <taxon>Eupercaria</taxon>
        <taxon>Perciformes</taxon>
        <taxon>Cottioidei</taxon>
        <taxon>Cottales</taxon>
        <taxon>Liparidae</taxon>
        <taxon>Liparis</taxon>
    </lineage>
</organism>
<dbReference type="AlphaFoldDB" id="A0A4Z2I4H9"/>
<sequence>MGEGTGGGRIHRSCQPPDGTRMRLASSCSSSGLSCGGEDGETAGEDSDVEEEVAVVVVCSDVGVATWLDI</sequence>
<gene>
    <name evidence="2" type="ORF">EYF80_016979</name>
</gene>
<evidence type="ECO:0000313" key="2">
    <source>
        <dbReference type="EMBL" id="TNN72868.1"/>
    </source>
</evidence>
<name>A0A4Z2I4H9_9TELE</name>
<dbReference type="Proteomes" id="UP000314294">
    <property type="component" value="Unassembled WGS sequence"/>
</dbReference>
<reference evidence="2 3" key="1">
    <citation type="submission" date="2019-03" db="EMBL/GenBank/DDBJ databases">
        <title>First draft genome of Liparis tanakae, snailfish: a comprehensive survey of snailfish specific genes.</title>
        <authorList>
            <person name="Kim W."/>
            <person name="Song I."/>
            <person name="Jeong J.-H."/>
            <person name="Kim D."/>
            <person name="Kim S."/>
            <person name="Ryu S."/>
            <person name="Song J.Y."/>
            <person name="Lee S.K."/>
        </authorList>
    </citation>
    <scope>NUCLEOTIDE SEQUENCE [LARGE SCALE GENOMIC DNA]</scope>
    <source>
        <tissue evidence="2">Muscle</tissue>
    </source>
</reference>
<protein>
    <submittedName>
        <fullName evidence="2">Uncharacterized protein</fullName>
    </submittedName>
</protein>
<accession>A0A4Z2I4H9</accession>
<feature type="compositionally biased region" description="Acidic residues" evidence="1">
    <location>
        <begin position="38"/>
        <end position="49"/>
    </location>
</feature>